<dbReference type="PROSITE" id="PS00571">
    <property type="entry name" value="AMIDASES"/>
    <property type="match status" value="1"/>
</dbReference>
<dbReference type="InterPro" id="IPR004412">
    <property type="entry name" value="GatA"/>
</dbReference>
<evidence type="ECO:0000256" key="3">
    <source>
        <dbReference type="ARBA" id="ARBA00012739"/>
    </source>
</evidence>
<dbReference type="GO" id="GO:0050567">
    <property type="term" value="F:glutaminyl-tRNA synthase (glutamine-hydrolyzing) activity"/>
    <property type="evidence" value="ECO:0007669"/>
    <property type="project" value="UniProtKB-UniRule"/>
</dbReference>
<keyword evidence="7 10" id="KW-0067">ATP-binding</keyword>
<comment type="similarity">
    <text evidence="1 10">Belongs to the amidase family. GatA subfamily.</text>
</comment>
<evidence type="ECO:0000256" key="6">
    <source>
        <dbReference type="ARBA" id="ARBA00022741"/>
    </source>
</evidence>
<proteinExistence type="inferred from homology"/>
<feature type="active site" description="Acyl-ester intermediate" evidence="10">
    <location>
        <position position="155"/>
    </location>
</feature>
<reference evidence="13 14" key="1">
    <citation type="submission" date="2017-07" db="EMBL/GenBank/DDBJ databases">
        <title>Analysis of two Campylobacter avium genomes and identification of a novel hippuricase gene.</title>
        <authorList>
            <person name="Miller W.G."/>
            <person name="Chapman M.H."/>
            <person name="Yee E."/>
            <person name="Revez J."/>
            <person name="Bono J.L."/>
            <person name="Rossi M."/>
        </authorList>
    </citation>
    <scope>NUCLEOTIDE SEQUENCE [LARGE SCALE GENOMIC DNA]</scope>
    <source>
        <strain evidence="13 14">LMG 24591</strain>
    </source>
</reference>
<evidence type="ECO:0000256" key="7">
    <source>
        <dbReference type="ARBA" id="ARBA00022840"/>
    </source>
</evidence>
<dbReference type="Gene3D" id="3.90.1300.10">
    <property type="entry name" value="Amidase signature (AS) domain"/>
    <property type="match status" value="1"/>
</dbReference>
<gene>
    <name evidence="10 13" type="primary">gatA</name>
    <name evidence="13" type="ORF">CAV_0364</name>
</gene>
<dbReference type="GO" id="GO:0006412">
    <property type="term" value="P:translation"/>
    <property type="evidence" value="ECO:0007669"/>
    <property type="project" value="UniProtKB-UniRule"/>
</dbReference>
<keyword evidence="11" id="KW-0175">Coiled coil</keyword>
<evidence type="ECO:0000256" key="8">
    <source>
        <dbReference type="ARBA" id="ARBA00022917"/>
    </source>
</evidence>
<dbReference type="GO" id="GO:0030956">
    <property type="term" value="C:glutamyl-tRNA(Gln) amidotransferase complex"/>
    <property type="evidence" value="ECO:0007669"/>
    <property type="project" value="InterPro"/>
</dbReference>
<evidence type="ECO:0000256" key="9">
    <source>
        <dbReference type="ARBA" id="ARBA00047407"/>
    </source>
</evidence>
<dbReference type="RefSeq" id="WP_094324819.1">
    <property type="nucleotide sequence ID" value="NZ_CP022347.1"/>
</dbReference>
<comment type="function">
    <text evidence="10">Allows the formation of correctly charged Gln-tRNA(Gln) through the transamidation of misacylated Glu-tRNA(Gln) in organisms which lack glutaminyl-tRNA synthetase. The reaction takes place in the presence of glutamine and ATP through an activated gamma-phospho-Glu-tRNA(Gln).</text>
</comment>
<organism evidence="13 14">
    <name type="scientific">Campylobacter avium LMG 24591</name>
    <dbReference type="NCBI Taxonomy" id="522484"/>
    <lineage>
        <taxon>Bacteria</taxon>
        <taxon>Pseudomonadati</taxon>
        <taxon>Campylobacterota</taxon>
        <taxon>Epsilonproteobacteria</taxon>
        <taxon>Campylobacterales</taxon>
        <taxon>Campylobacteraceae</taxon>
        <taxon>Campylobacter</taxon>
    </lineage>
</organism>
<evidence type="ECO:0000256" key="11">
    <source>
        <dbReference type="SAM" id="Coils"/>
    </source>
</evidence>
<dbReference type="InterPro" id="IPR000120">
    <property type="entry name" value="Amidase"/>
</dbReference>
<evidence type="ECO:0000256" key="4">
    <source>
        <dbReference type="ARBA" id="ARBA00014428"/>
    </source>
</evidence>
<keyword evidence="14" id="KW-1185">Reference proteome</keyword>
<accession>A0A222MWH5</accession>
<feature type="active site" description="Charge relay system" evidence="10">
    <location>
        <position position="56"/>
    </location>
</feature>
<comment type="catalytic activity">
    <reaction evidence="9 10">
        <text>L-glutamyl-tRNA(Gln) + L-glutamine + ATP + H2O = L-glutaminyl-tRNA(Gln) + L-glutamate + ADP + phosphate + H(+)</text>
        <dbReference type="Rhea" id="RHEA:17521"/>
        <dbReference type="Rhea" id="RHEA-COMP:9681"/>
        <dbReference type="Rhea" id="RHEA-COMP:9684"/>
        <dbReference type="ChEBI" id="CHEBI:15377"/>
        <dbReference type="ChEBI" id="CHEBI:15378"/>
        <dbReference type="ChEBI" id="CHEBI:29985"/>
        <dbReference type="ChEBI" id="CHEBI:30616"/>
        <dbReference type="ChEBI" id="CHEBI:43474"/>
        <dbReference type="ChEBI" id="CHEBI:58359"/>
        <dbReference type="ChEBI" id="CHEBI:78520"/>
        <dbReference type="ChEBI" id="CHEBI:78521"/>
        <dbReference type="ChEBI" id="CHEBI:456216"/>
        <dbReference type="EC" id="6.3.5.7"/>
    </reaction>
</comment>
<comment type="subunit">
    <text evidence="2 10">Heterotrimer of A, B and C subunits.</text>
</comment>
<dbReference type="GO" id="GO:0016740">
    <property type="term" value="F:transferase activity"/>
    <property type="evidence" value="ECO:0007669"/>
    <property type="project" value="UniProtKB-KW"/>
</dbReference>
<dbReference type="NCBIfam" id="TIGR00132">
    <property type="entry name" value="gatA"/>
    <property type="match status" value="1"/>
</dbReference>
<dbReference type="OrthoDB" id="9811471at2"/>
<evidence type="ECO:0000256" key="1">
    <source>
        <dbReference type="ARBA" id="ARBA00008069"/>
    </source>
</evidence>
<evidence type="ECO:0000313" key="13">
    <source>
        <dbReference type="EMBL" id="ASQ30032.1"/>
    </source>
</evidence>
<dbReference type="SUPFAM" id="SSF75304">
    <property type="entry name" value="Amidase signature (AS) enzymes"/>
    <property type="match status" value="1"/>
</dbReference>
<dbReference type="HAMAP" id="MF_00120">
    <property type="entry name" value="GatA"/>
    <property type="match status" value="1"/>
</dbReference>
<dbReference type="EMBL" id="CP022347">
    <property type="protein sequence ID" value="ASQ30032.1"/>
    <property type="molecule type" value="Genomic_DNA"/>
</dbReference>
<dbReference type="PANTHER" id="PTHR11895:SF151">
    <property type="entry name" value="GLUTAMYL-TRNA(GLN) AMIDOTRANSFERASE SUBUNIT A"/>
    <property type="match status" value="1"/>
</dbReference>
<dbReference type="GO" id="GO:0005524">
    <property type="term" value="F:ATP binding"/>
    <property type="evidence" value="ECO:0007669"/>
    <property type="project" value="UniProtKB-KW"/>
</dbReference>
<dbReference type="Pfam" id="PF01425">
    <property type="entry name" value="Amidase"/>
    <property type="match status" value="1"/>
</dbReference>
<keyword evidence="13" id="KW-0808">Transferase</keyword>
<dbReference type="InterPro" id="IPR036928">
    <property type="entry name" value="AS_sf"/>
</dbReference>
<evidence type="ECO:0000313" key="14">
    <source>
        <dbReference type="Proteomes" id="UP000201169"/>
    </source>
</evidence>
<feature type="domain" description="Amidase" evidence="12">
    <location>
        <begin position="49"/>
        <end position="441"/>
    </location>
</feature>
<dbReference type="KEGG" id="cavi:CAV_0364"/>
<dbReference type="EC" id="6.3.5.7" evidence="3 10"/>
<evidence type="ECO:0000256" key="5">
    <source>
        <dbReference type="ARBA" id="ARBA00022598"/>
    </source>
</evidence>
<sequence length="454" mass="49629">MISLKQALKLSQDELRVLKKELNERAKKEKKIGAYVEQFLDCDLSDSCDGIPVAIKDNISVKDWPLTCASKILQGYIAPYDASAIKNLKQNGFSPFGRCNMDEFAMGNATQSSYYGKTLNPTNLSKVAGGSSGGSAAAVGADIALASLGSDTGGSVRQPAAFCACVGFKPSYGRVSRYGLAAYSSSLDQIGTITKSVEDASILYDAIAGYDELDSTSAKIEFQKTHDKLNPNKKLRIIAIKNYIEKANPEVKQALMQSLDKLKANGHEIVFKDLLDFKYDIAAYYIIATAEASANLSRYDGLRYGRRAENIENLKDLYVKSRSEGFGDEVKRRILLGCFVLSSGYYDAYYIKAQKARALIKNKYNELLSDCDLIFMPVTPSTAFDLNSKKSPIDSYLEDIFTISVNLAGLGAISVPVAKDKEGLNISAQLICKAYDEQTLLDGALSLENIIKNQ</sequence>
<dbReference type="InterPro" id="IPR023631">
    <property type="entry name" value="Amidase_dom"/>
</dbReference>
<dbReference type="InterPro" id="IPR020556">
    <property type="entry name" value="Amidase_CS"/>
</dbReference>
<dbReference type="Proteomes" id="UP000201169">
    <property type="component" value="Chromosome"/>
</dbReference>
<dbReference type="AlphaFoldDB" id="A0A222MWH5"/>
<evidence type="ECO:0000256" key="10">
    <source>
        <dbReference type="HAMAP-Rule" id="MF_00120"/>
    </source>
</evidence>
<feature type="coiled-coil region" evidence="11">
    <location>
        <begin position="1"/>
        <end position="28"/>
    </location>
</feature>
<dbReference type="PANTHER" id="PTHR11895">
    <property type="entry name" value="TRANSAMIDASE"/>
    <property type="match status" value="1"/>
</dbReference>
<evidence type="ECO:0000259" key="12">
    <source>
        <dbReference type="Pfam" id="PF01425"/>
    </source>
</evidence>
<name>A0A222MWH5_9BACT</name>
<evidence type="ECO:0000256" key="2">
    <source>
        <dbReference type="ARBA" id="ARBA00011123"/>
    </source>
</evidence>
<keyword evidence="8 10" id="KW-0648">Protein biosynthesis</keyword>
<keyword evidence="6 10" id="KW-0547">Nucleotide-binding</keyword>
<keyword evidence="5 10" id="KW-0436">Ligase</keyword>
<protein>
    <recommendedName>
        <fullName evidence="4 10">Glutamyl-tRNA(Gln) amidotransferase subunit A</fullName>
        <shortName evidence="10">Glu-ADT subunit A</shortName>
        <ecNumber evidence="3 10">6.3.5.7</ecNumber>
    </recommendedName>
</protein>
<feature type="active site" description="Charge relay system" evidence="10">
    <location>
        <position position="131"/>
    </location>
</feature>